<proteinExistence type="predicted"/>
<feature type="transmembrane region" description="Helical" evidence="1">
    <location>
        <begin position="108"/>
        <end position="125"/>
    </location>
</feature>
<keyword evidence="1" id="KW-0472">Membrane</keyword>
<evidence type="ECO:0000256" key="1">
    <source>
        <dbReference type="SAM" id="Phobius"/>
    </source>
</evidence>
<dbReference type="AlphaFoldDB" id="A0A1H3CZ88"/>
<feature type="transmembrane region" description="Helical" evidence="1">
    <location>
        <begin position="85"/>
        <end position="102"/>
    </location>
</feature>
<feature type="transmembrane region" description="Helical" evidence="1">
    <location>
        <begin position="21"/>
        <end position="45"/>
    </location>
</feature>
<organism evidence="2 3">
    <name type="scientific">Pseudomonas salomonii</name>
    <dbReference type="NCBI Taxonomy" id="191391"/>
    <lineage>
        <taxon>Bacteria</taxon>
        <taxon>Pseudomonadati</taxon>
        <taxon>Pseudomonadota</taxon>
        <taxon>Gammaproteobacteria</taxon>
        <taxon>Pseudomonadales</taxon>
        <taxon>Pseudomonadaceae</taxon>
        <taxon>Pseudomonas</taxon>
    </lineage>
</organism>
<evidence type="ECO:0000313" key="2">
    <source>
        <dbReference type="EMBL" id="SDX59188.1"/>
    </source>
</evidence>
<evidence type="ECO:0000313" key="3">
    <source>
        <dbReference type="Proteomes" id="UP000182902"/>
    </source>
</evidence>
<keyword evidence="1" id="KW-1133">Transmembrane helix</keyword>
<name>A0A1H3CZ88_9PSED</name>
<gene>
    <name evidence="2" type="ORF">SAMN05216247_101419</name>
</gene>
<dbReference type="RefSeq" id="WP_240034982.1">
    <property type="nucleotide sequence ID" value="NZ_FNOX01000001.1"/>
</dbReference>
<reference evidence="2 3" key="1">
    <citation type="submission" date="2016-10" db="EMBL/GenBank/DDBJ databases">
        <authorList>
            <person name="de Groot N.N."/>
        </authorList>
    </citation>
    <scope>NUCLEOTIDE SEQUENCE [LARGE SCALE GENOMIC DNA]</scope>
    <source>
        <strain evidence="2 3">ICMP 14252</strain>
    </source>
</reference>
<protein>
    <submittedName>
        <fullName evidence="2">Uncharacterized protein</fullName>
    </submittedName>
</protein>
<dbReference type="Proteomes" id="UP000182902">
    <property type="component" value="Unassembled WGS sequence"/>
</dbReference>
<keyword evidence="1" id="KW-0812">Transmembrane</keyword>
<feature type="transmembrane region" description="Helical" evidence="1">
    <location>
        <begin position="57"/>
        <end position="78"/>
    </location>
</feature>
<dbReference type="EMBL" id="FNOX01000001">
    <property type="protein sequence ID" value="SDX59188.1"/>
    <property type="molecule type" value="Genomic_DNA"/>
</dbReference>
<sequence length="152" mass="16923">MNTDIVSKQGPQTLRYYTRRFAFTVGMAVSMSLVSISGNLSHSLLYYARINYLPSEYAIVAALVLLLVLCIGMALTAVGFRFGSALLVGVASLNAVLAADYLGNHRVTMFAVLPLLQSLFGLFLLHTKNHRRYISILRVKRRRRLRANAAFL</sequence>
<accession>A0A1H3CZ88</accession>